<keyword evidence="6" id="KW-0175">Coiled coil</keyword>
<dbReference type="SMART" id="SM00387">
    <property type="entry name" value="HATPase_c"/>
    <property type="match status" value="1"/>
</dbReference>
<dbReference type="PANTHER" id="PTHR24421">
    <property type="entry name" value="NITRATE/NITRITE SENSOR PROTEIN NARX-RELATED"/>
    <property type="match status" value="1"/>
</dbReference>
<keyword evidence="5" id="KW-0902">Two-component regulatory system</keyword>
<dbReference type="PANTHER" id="PTHR24421:SF10">
    <property type="entry name" value="NITRATE_NITRITE SENSOR PROTEIN NARQ"/>
    <property type="match status" value="1"/>
</dbReference>
<proteinExistence type="predicted"/>
<evidence type="ECO:0000256" key="1">
    <source>
        <dbReference type="ARBA" id="ARBA00000085"/>
    </source>
</evidence>
<dbReference type="OrthoDB" id="9760839at2"/>
<dbReference type="Gene3D" id="1.25.40.10">
    <property type="entry name" value="Tetratricopeptide repeat domain"/>
    <property type="match status" value="1"/>
</dbReference>
<dbReference type="InterPro" id="IPR050482">
    <property type="entry name" value="Sensor_HK_TwoCompSys"/>
</dbReference>
<dbReference type="PROSITE" id="PS50109">
    <property type="entry name" value="HIS_KIN"/>
    <property type="match status" value="1"/>
</dbReference>
<dbReference type="GO" id="GO:0004673">
    <property type="term" value="F:protein histidine kinase activity"/>
    <property type="evidence" value="ECO:0007669"/>
    <property type="project" value="UniProtKB-EC"/>
</dbReference>
<dbReference type="CDD" id="cd16917">
    <property type="entry name" value="HATPase_UhpB-NarQ-NarX-like"/>
    <property type="match status" value="1"/>
</dbReference>
<reference evidence="9 10" key="1">
    <citation type="submission" date="2018-08" db="EMBL/GenBank/DDBJ databases">
        <title>Genomic Encyclopedia of Archaeal and Bacterial Type Strains, Phase II (KMG-II): from individual species to whole genera.</title>
        <authorList>
            <person name="Goeker M."/>
        </authorList>
    </citation>
    <scope>NUCLEOTIDE SEQUENCE [LARGE SCALE GENOMIC DNA]</scope>
    <source>
        <strain evidence="9 10">DSM 100880</strain>
    </source>
</reference>
<evidence type="ECO:0000259" key="8">
    <source>
        <dbReference type="PROSITE" id="PS50109"/>
    </source>
</evidence>
<dbReference type="InterPro" id="IPR036890">
    <property type="entry name" value="HATPase_C_sf"/>
</dbReference>
<keyword evidence="3" id="KW-0808">Transferase</keyword>
<evidence type="ECO:0000256" key="7">
    <source>
        <dbReference type="SAM" id="Phobius"/>
    </source>
</evidence>
<feature type="coiled-coil region" evidence="6">
    <location>
        <begin position="279"/>
        <end position="306"/>
    </location>
</feature>
<dbReference type="Gene3D" id="3.30.565.10">
    <property type="entry name" value="Histidine kinase-like ATPase, C-terminal domain"/>
    <property type="match status" value="1"/>
</dbReference>
<dbReference type="AlphaFoldDB" id="A0A3E0EU44"/>
<dbReference type="GO" id="GO:0000160">
    <property type="term" value="P:phosphorelay signal transduction system"/>
    <property type="evidence" value="ECO:0007669"/>
    <property type="project" value="UniProtKB-KW"/>
</dbReference>
<dbReference type="Proteomes" id="UP000257136">
    <property type="component" value="Unassembled WGS sequence"/>
</dbReference>
<dbReference type="InterPro" id="IPR003594">
    <property type="entry name" value="HATPase_dom"/>
</dbReference>
<dbReference type="Pfam" id="PF02518">
    <property type="entry name" value="HATPase_c"/>
    <property type="match status" value="1"/>
</dbReference>
<comment type="catalytic activity">
    <reaction evidence="1">
        <text>ATP + protein L-histidine = ADP + protein N-phospho-L-histidine.</text>
        <dbReference type="EC" id="2.7.13.3"/>
    </reaction>
</comment>
<dbReference type="InterPro" id="IPR011990">
    <property type="entry name" value="TPR-like_helical_dom_sf"/>
</dbReference>
<dbReference type="EMBL" id="QUNI01000001">
    <property type="protein sequence ID" value="REH01745.1"/>
    <property type="molecule type" value="Genomic_DNA"/>
</dbReference>
<dbReference type="RefSeq" id="WP_115809497.1">
    <property type="nucleotide sequence ID" value="NZ_QUNI01000001.1"/>
</dbReference>
<sequence length="566" mass="65801">MFQIRVRLLIQFLFLIHLSLTSLAQNKTLSNKEIATLLRDAKTHRIKSNYEESLLKSRVALEQSIKNKSNDLIANSYLIIASNFDELTEPLKALHYYNLGLYYVNKTNNYTLKNQFYNNLGNIYCFDKKQYDKGIYYYQKSLQQSQKILDKNQIFFTKLNITWAYFDIGKFQEGLPYLEYINKYQSIFGSESSIVALNMLNGMYYNFLNENEKANFYFQKAIELGTAGNEKSDLSFAHLEYSKFLNKIHEPQKAYENLCLFNKITDELHIEEKLNKANIVGINLEIDHYKREIDKIEASYKNKQDLLIEEQSKNKKIVIIVLIILVCTIISFYYFFQNIHLKQKNKLIDVQSKIQERIINASIDGQELERKKISTFLHDNISALLSSAGLHLNVFTSQQKTQPEEINKTKGILEEAHKQIRNLSHELMPALLVRFGLLYALEDLCEKTSNSRIKISFNSLIKIKKRYNEDFEMKLYFIIAELINNIIKHSNASHSSINIEETALSLIIHVTDDGTGFKNSQFEAHEGFGINQIRARINNMKGEFIINSAPNKGTSIHLKVPIVNYD</sequence>
<keyword evidence="4 9" id="KW-0418">Kinase</keyword>
<evidence type="ECO:0000256" key="5">
    <source>
        <dbReference type="ARBA" id="ARBA00023012"/>
    </source>
</evidence>
<accession>A0A3E0EU44</accession>
<gene>
    <name evidence="9" type="ORF">C8P67_101226</name>
</gene>
<keyword evidence="10" id="KW-1185">Reference proteome</keyword>
<evidence type="ECO:0000313" key="10">
    <source>
        <dbReference type="Proteomes" id="UP000257136"/>
    </source>
</evidence>
<evidence type="ECO:0000256" key="2">
    <source>
        <dbReference type="ARBA" id="ARBA00012438"/>
    </source>
</evidence>
<evidence type="ECO:0000256" key="3">
    <source>
        <dbReference type="ARBA" id="ARBA00022679"/>
    </source>
</evidence>
<name>A0A3E0EU44_9FLAO</name>
<feature type="transmembrane region" description="Helical" evidence="7">
    <location>
        <begin position="317"/>
        <end position="336"/>
    </location>
</feature>
<evidence type="ECO:0000256" key="6">
    <source>
        <dbReference type="SAM" id="Coils"/>
    </source>
</evidence>
<evidence type="ECO:0000313" key="9">
    <source>
        <dbReference type="EMBL" id="REH01745.1"/>
    </source>
</evidence>
<dbReference type="SUPFAM" id="SSF48452">
    <property type="entry name" value="TPR-like"/>
    <property type="match status" value="1"/>
</dbReference>
<dbReference type="InterPro" id="IPR005467">
    <property type="entry name" value="His_kinase_dom"/>
</dbReference>
<dbReference type="SUPFAM" id="SSF55874">
    <property type="entry name" value="ATPase domain of HSP90 chaperone/DNA topoisomerase II/histidine kinase"/>
    <property type="match status" value="1"/>
</dbReference>
<protein>
    <recommendedName>
        <fullName evidence="2">histidine kinase</fullName>
        <ecNumber evidence="2">2.7.13.3</ecNumber>
    </recommendedName>
</protein>
<keyword evidence="7" id="KW-0472">Membrane</keyword>
<dbReference type="EC" id="2.7.13.3" evidence="2"/>
<evidence type="ECO:0000256" key="4">
    <source>
        <dbReference type="ARBA" id="ARBA00022777"/>
    </source>
</evidence>
<comment type="caution">
    <text evidence="9">The sequence shown here is derived from an EMBL/GenBank/DDBJ whole genome shotgun (WGS) entry which is preliminary data.</text>
</comment>
<keyword evidence="7" id="KW-1133">Transmembrane helix</keyword>
<organism evidence="9 10">
    <name type="scientific">Flavobacterium aquicola</name>
    <dbReference type="NCBI Taxonomy" id="1682742"/>
    <lineage>
        <taxon>Bacteria</taxon>
        <taxon>Pseudomonadati</taxon>
        <taxon>Bacteroidota</taxon>
        <taxon>Flavobacteriia</taxon>
        <taxon>Flavobacteriales</taxon>
        <taxon>Flavobacteriaceae</taxon>
        <taxon>Flavobacterium</taxon>
    </lineage>
</organism>
<feature type="domain" description="Histidine kinase" evidence="8">
    <location>
        <begin position="474"/>
        <end position="564"/>
    </location>
</feature>
<keyword evidence="7" id="KW-0812">Transmembrane</keyword>